<dbReference type="RefSeq" id="WP_109813114.1">
    <property type="nucleotide sequence ID" value="NZ_QGKU01000060.1"/>
</dbReference>
<dbReference type="InterPro" id="IPR009937">
    <property type="entry name" value="Phage_holin_3_6"/>
</dbReference>
<gene>
    <name evidence="2" type="ORF">DKT77_18385</name>
</gene>
<proteinExistence type="predicted"/>
<keyword evidence="1" id="KW-0472">Membrane</keyword>
<dbReference type="EMBL" id="QGKU01000060">
    <property type="protein sequence ID" value="PWR01129.1"/>
    <property type="molecule type" value="Genomic_DNA"/>
</dbReference>
<protein>
    <submittedName>
        <fullName evidence="2">Phage holin family protein</fullName>
    </submittedName>
</protein>
<accession>A0A2V2LFD0</accession>
<evidence type="ECO:0000256" key="1">
    <source>
        <dbReference type="SAM" id="Phobius"/>
    </source>
</evidence>
<dbReference type="Proteomes" id="UP000245680">
    <property type="component" value="Unassembled WGS sequence"/>
</dbReference>
<comment type="caution">
    <text evidence="2">The sequence shown here is derived from an EMBL/GenBank/DDBJ whole genome shotgun (WGS) entry which is preliminary data.</text>
</comment>
<reference evidence="2 3" key="1">
    <citation type="submission" date="2018-05" db="EMBL/GenBank/DDBJ databases">
        <title>Rhodobacteraceae gen. nov., sp. nov. isolated from sea water.</title>
        <authorList>
            <person name="Ren Y."/>
        </authorList>
    </citation>
    <scope>NUCLEOTIDE SEQUENCE [LARGE SCALE GENOMIC DNA]</scope>
    <source>
        <strain evidence="2 3">TG-679</strain>
    </source>
</reference>
<dbReference type="AlphaFoldDB" id="A0A2V2LFD0"/>
<sequence length="140" mass="14565">MPDEDRRPSPPRPMSAAQLAARAFDQARGLLRREADLARAELDASARRAGAGLGLLAVALVLSAVALNLLCGALVAYLAGRGLPPELSGAGLGGTLALLAGFFVWRGLRRLADARHGPTRAAQQAQADAARLSEVAHGRR</sequence>
<dbReference type="Pfam" id="PF07332">
    <property type="entry name" value="Phage_holin_3_6"/>
    <property type="match status" value="1"/>
</dbReference>
<name>A0A2V2LFD0_9RHOB</name>
<evidence type="ECO:0000313" key="2">
    <source>
        <dbReference type="EMBL" id="PWR01129.1"/>
    </source>
</evidence>
<keyword evidence="1" id="KW-0812">Transmembrane</keyword>
<feature type="transmembrane region" description="Helical" evidence="1">
    <location>
        <begin position="53"/>
        <end position="78"/>
    </location>
</feature>
<keyword evidence="1" id="KW-1133">Transmembrane helix</keyword>
<feature type="transmembrane region" description="Helical" evidence="1">
    <location>
        <begin position="90"/>
        <end position="108"/>
    </location>
</feature>
<keyword evidence="3" id="KW-1185">Reference proteome</keyword>
<organism evidence="2 3">
    <name type="scientific">Meridianimarinicoccus roseus</name>
    <dbReference type="NCBI Taxonomy" id="2072018"/>
    <lineage>
        <taxon>Bacteria</taxon>
        <taxon>Pseudomonadati</taxon>
        <taxon>Pseudomonadota</taxon>
        <taxon>Alphaproteobacteria</taxon>
        <taxon>Rhodobacterales</taxon>
        <taxon>Paracoccaceae</taxon>
        <taxon>Meridianimarinicoccus</taxon>
    </lineage>
</organism>
<evidence type="ECO:0000313" key="3">
    <source>
        <dbReference type="Proteomes" id="UP000245680"/>
    </source>
</evidence>